<gene>
    <name evidence="2" type="ORF">APAL1065_LOCUS18695</name>
</gene>
<feature type="domain" description="TLDc" evidence="1">
    <location>
        <begin position="1"/>
        <end position="215"/>
    </location>
</feature>
<organism evidence="2">
    <name type="scientific">Entomoneis paludosa</name>
    <dbReference type="NCBI Taxonomy" id="265537"/>
    <lineage>
        <taxon>Eukaryota</taxon>
        <taxon>Sar</taxon>
        <taxon>Stramenopiles</taxon>
        <taxon>Ochrophyta</taxon>
        <taxon>Bacillariophyta</taxon>
        <taxon>Bacillariophyceae</taxon>
        <taxon>Bacillariophycidae</taxon>
        <taxon>Entomoneidaceae</taxon>
        <taxon>Entomoneis</taxon>
    </lineage>
</organism>
<dbReference type="EMBL" id="HBHT01027832">
    <property type="protein sequence ID" value="CAD9979012.1"/>
    <property type="molecule type" value="Transcribed_RNA"/>
</dbReference>
<protein>
    <recommendedName>
        <fullName evidence="1">TLDc domain-containing protein</fullName>
    </recommendedName>
</protein>
<name>A0A7S3DTE0_9STRA</name>
<proteinExistence type="predicted"/>
<accession>A0A7S3DTE0</accession>
<dbReference type="PROSITE" id="PS51886">
    <property type="entry name" value="TLDC"/>
    <property type="match status" value="1"/>
</dbReference>
<sequence>MCQQEYAVPLAAMLPQGHDYLFGLYSSYEHGLAFPTLMKTLLGHSGPTIMLFGARVGDGPRQDHSDDVVFGYYTQSPWRANVGWHGNDSAGSTAVGSSSSSFTESNDNDAFLFSVHPTWQMFGRTYDNHSGNGLQLLQTKTTHKTALSLPYTGLAVGGTHPDKPRLHITESFERCCVMATDKPFVSGPPLQIPGSDEEQECVFFDVDWVDVYAVVDASEHKNGGETEHDETIRAQAVFDEYQAAGQRVLEYREGTRQKMAHVDKKQFLDVFMDSVVGTKLYMHRTQARGRASFCADDEGKGYYVEGKVPSPSASTNTDS</sequence>
<dbReference type="Pfam" id="PF07534">
    <property type="entry name" value="TLD"/>
    <property type="match status" value="1"/>
</dbReference>
<dbReference type="AlphaFoldDB" id="A0A7S3DTE0"/>
<evidence type="ECO:0000313" key="2">
    <source>
        <dbReference type="EMBL" id="CAD9979012.1"/>
    </source>
</evidence>
<reference evidence="2" key="1">
    <citation type="submission" date="2021-01" db="EMBL/GenBank/DDBJ databases">
        <authorList>
            <person name="Corre E."/>
            <person name="Pelletier E."/>
            <person name="Niang G."/>
            <person name="Scheremetjew M."/>
            <person name="Finn R."/>
            <person name="Kale V."/>
            <person name="Holt S."/>
            <person name="Cochrane G."/>
            <person name="Meng A."/>
            <person name="Brown T."/>
            <person name="Cohen L."/>
        </authorList>
    </citation>
    <scope>NUCLEOTIDE SEQUENCE</scope>
    <source>
        <strain evidence="2">CCMP125</strain>
    </source>
</reference>
<evidence type="ECO:0000259" key="1">
    <source>
        <dbReference type="PROSITE" id="PS51886"/>
    </source>
</evidence>
<dbReference type="InterPro" id="IPR006571">
    <property type="entry name" value="TLDc_dom"/>
</dbReference>
<dbReference type="SMART" id="SM00584">
    <property type="entry name" value="TLDc"/>
    <property type="match status" value="1"/>
</dbReference>